<feature type="coiled-coil region" evidence="1">
    <location>
        <begin position="143"/>
        <end position="177"/>
    </location>
</feature>
<evidence type="ECO:0000313" key="4">
    <source>
        <dbReference type="EMBL" id="OXM61628.1"/>
    </source>
</evidence>
<dbReference type="Proteomes" id="UP000215199">
    <property type="component" value="Unassembled WGS sequence"/>
</dbReference>
<dbReference type="OrthoDB" id="9777444at2"/>
<organism evidence="4 5">
    <name type="scientific">Amycolatopsis vastitatis</name>
    <dbReference type="NCBI Taxonomy" id="1905142"/>
    <lineage>
        <taxon>Bacteria</taxon>
        <taxon>Bacillati</taxon>
        <taxon>Actinomycetota</taxon>
        <taxon>Actinomycetes</taxon>
        <taxon>Pseudonocardiales</taxon>
        <taxon>Pseudonocardiaceae</taxon>
        <taxon>Amycolatopsis</taxon>
    </lineage>
</organism>
<keyword evidence="1" id="KW-0175">Coiled coil</keyword>
<dbReference type="PANTHER" id="PTHR31005:SF8">
    <property type="entry name" value="DUF4139 DOMAIN-CONTAINING PROTEIN"/>
    <property type="match status" value="1"/>
</dbReference>
<feature type="domain" description="DUF4140" evidence="3">
    <location>
        <begin position="11"/>
        <end position="104"/>
    </location>
</feature>
<protein>
    <submittedName>
        <fullName evidence="4">Aspartate ammonia-lyase</fullName>
    </submittedName>
</protein>
<keyword evidence="4" id="KW-0456">Lyase</keyword>
<gene>
    <name evidence="4" type="ORF">CF165_37585</name>
</gene>
<dbReference type="EMBL" id="NMUL01000045">
    <property type="protein sequence ID" value="OXM61628.1"/>
    <property type="molecule type" value="Genomic_DNA"/>
</dbReference>
<dbReference type="AlphaFoldDB" id="A0A229SRU1"/>
<dbReference type="RefSeq" id="WP_093952357.1">
    <property type="nucleotide sequence ID" value="NZ_NMUL01000045.1"/>
</dbReference>
<evidence type="ECO:0000256" key="1">
    <source>
        <dbReference type="SAM" id="Coils"/>
    </source>
</evidence>
<dbReference type="GO" id="GO:0016829">
    <property type="term" value="F:lyase activity"/>
    <property type="evidence" value="ECO:0007669"/>
    <property type="project" value="UniProtKB-KW"/>
</dbReference>
<dbReference type="InterPro" id="IPR037291">
    <property type="entry name" value="DUF4139"/>
</dbReference>
<name>A0A229SRU1_9PSEU</name>
<comment type="caution">
    <text evidence="4">The sequence shown here is derived from an EMBL/GenBank/DDBJ whole genome shotgun (WGS) entry which is preliminary data.</text>
</comment>
<dbReference type="Pfam" id="PF13600">
    <property type="entry name" value="DUF4140"/>
    <property type="match status" value="1"/>
</dbReference>
<proteinExistence type="predicted"/>
<reference evidence="5" key="1">
    <citation type="submission" date="2017-07" db="EMBL/GenBank/DDBJ databases">
        <title>Comparative genome mining reveals phylogenetic distribution patterns of secondary metabolites in Amycolatopsis.</title>
        <authorList>
            <person name="Adamek M."/>
            <person name="Alanjary M."/>
            <person name="Sales-Ortells H."/>
            <person name="Goodfellow M."/>
            <person name="Bull A.T."/>
            <person name="Kalinowski J."/>
            <person name="Ziemert N."/>
        </authorList>
    </citation>
    <scope>NUCLEOTIDE SEQUENCE [LARGE SCALE GENOMIC DNA]</scope>
    <source>
        <strain evidence="5">H5</strain>
    </source>
</reference>
<feature type="domain" description="DUF4139" evidence="2">
    <location>
        <begin position="200"/>
        <end position="510"/>
    </location>
</feature>
<dbReference type="Pfam" id="PF13598">
    <property type="entry name" value="DUF4139"/>
    <property type="match status" value="1"/>
</dbReference>
<evidence type="ECO:0000259" key="2">
    <source>
        <dbReference type="Pfam" id="PF13598"/>
    </source>
</evidence>
<evidence type="ECO:0000313" key="5">
    <source>
        <dbReference type="Proteomes" id="UP000215199"/>
    </source>
</evidence>
<sequence length="522" mass="55213">MPTVEAPIAAVTVYPQQARITRRGRVPLDGGSRQTFTGLPLALDPGSVRVTGTGAALITGVDVRTERHAAPADAALRALVEQRRSDQATLDGVVDDEAAEAMKVDLLTSLAKRSGGSFAKALAAGTAEPSRVAEVTDALSERLAAALKARRVLSERIARLQEDLAALDRRIEAHSARSEQDSTSVVVELEISDPSGTAELELSYVVPGASWEPGYDVRVRGTDVTVMSYGLVSQHTGEDWPECELALSTARPAVSVVVPELQPWYLDRVRPVPVAPAAPAAAYGGSGGGIPEGARGRFAALASAPAMAPKFAAVEQGTTAVTYRPSRPVAVPSGAQGHRTTLAQLDLTASLGHVTAPVLAEEAYLRATVVNTSEHALRPGRASVFHDAEFVGTTVLEPWAPGEDLELALGVDDRIRVERGLVRRTASKATLSGQKRREAEYRISVGNHGPRPAEVTVLDQAPVSRDDTITVKDVRSSPDPVETSELGELTWKLTLGPGETGVVTLSYRVDVAKGVELSGWRE</sequence>
<evidence type="ECO:0000259" key="3">
    <source>
        <dbReference type="Pfam" id="PF13600"/>
    </source>
</evidence>
<dbReference type="InterPro" id="IPR025554">
    <property type="entry name" value="DUF4140"/>
</dbReference>
<keyword evidence="5" id="KW-1185">Reference proteome</keyword>
<accession>A0A229SRU1</accession>
<dbReference type="PANTHER" id="PTHR31005">
    <property type="entry name" value="DUF4139 DOMAIN-CONTAINING PROTEIN"/>
    <property type="match status" value="1"/>
</dbReference>
<dbReference type="NCBIfam" id="TIGR02231">
    <property type="entry name" value="mucoidy inhibitor MuiA family protein"/>
    <property type="match status" value="1"/>
</dbReference>
<dbReference type="InterPro" id="IPR011935">
    <property type="entry name" value="CHP02231"/>
</dbReference>